<evidence type="ECO:0000256" key="6">
    <source>
        <dbReference type="ARBA" id="ARBA00022692"/>
    </source>
</evidence>
<evidence type="ECO:0000256" key="4">
    <source>
        <dbReference type="ARBA" id="ARBA00022448"/>
    </source>
</evidence>
<dbReference type="GO" id="GO:0010043">
    <property type="term" value="P:response to zinc ion"/>
    <property type="evidence" value="ECO:0007669"/>
    <property type="project" value="TreeGrafter"/>
</dbReference>
<dbReference type="EMBL" id="MGDZ01000069">
    <property type="protein sequence ID" value="OGL72265.1"/>
    <property type="molecule type" value="Genomic_DNA"/>
</dbReference>
<evidence type="ECO:0000256" key="2">
    <source>
        <dbReference type="ARBA" id="ARBA00004651"/>
    </source>
</evidence>
<dbReference type="Proteomes" id="UP000176303">
    <property type="component" value="Unassembled WGS sequence"/>
</dbReference>
<keyword evidence="5" id="KW-1003">Cell membrane</keyword>
<comment type="function">
    <text evidence="1">Involved in the high-affinity zinc uptake transport system.</text>
</comment>
<evidence type="ECO:0000256" key="9">
    <source>
        <dbReference type="ARBA" id="ARBA00022989"/>
    </source>
</evidence>
<dbReference type="Gene3D" id="1.10.3470.10">
    <property type="entry name" value="ABC transporter involved in vitamin B12 uptake, BtuC"/>
    <property type="match status" value="1"/>
</dbReference>
<name>A0A1F7U1X2_9BACT</name>
<comment type="caution">
    <text evidence="15">The sequence shown here is derived from an EMBL/GenBank/DDBJ whole genome shotgun (WGS) entry which is preliminary data.</text>
</comment>
<dbReference type="GO" id="GO:0055085">
    <property type="term" value="P:transmembrane transport"/>
    <property type="evidence" value="ECO:0007669"/>
    <property type="project" value="InterPro"/>
</dbReference>
<feature type="transmembrane region" description="Helical" evidence="14">
    <location>
        <begin position="82"/>
        <end position="101"/>
    </location>
</feature>
<feature type="transmembrane region" description="Helical" evidence="14">
    <location>
        <begin position="230"/>
        <end position="251"/>
    </location>
</feature>
<evidence type="ECO:0000256" key="14">
    <source>
        <dbReference type="SAM" id="Phobius"/>
    </source>
</evidence>
<feature type="transmembrane region" description="Helical" evidence="14">
    <location>
        <begin position="47"/>
        <end position="70"/>
    </location>
</feature>
<keyword evidence="7" id="KW-0862">Zinc</keyword>
<keyword evidence="6 13" id="KW-0812">Transmembrane</keyword>
<comment type="similarity">
    <text evidence="3 13">Belongs to the ABC-3 integral membrane protein family.</text>
</comment>
<evidence type="ECO:0000256" key="12">
    <source>
        <dbReference type="ARBA" id="ARBA00040080"/>
    </source>
</evidence>
<proteinExistence type="inferred from homology"/>
<dbReference type="InterPro" id="IPR001626">
    <property type="entry name" value="ABC_TroCD"/>
</dbReference>
<protein>
    <recommendedName>
        <fullName evidence="12">High-affinity zinc uptake system membrane protein ZnuB</fullName>
    </recommendedName>
</protein>
<feature type="transmembrane region" description="Helical" evidence="14">
    <location>
        <begin position="164"/>
        <end position="192"/>
    </location>
</feature>
<evidence type="ECO:0000256" key="10">
    <source>
        <dbReference type="ARBA" id="ARBA00023065"/>
    </source>
</evidence>
<keyword evidence="10" id="KW-0406">Ion transport</keyword>
<dbReference type="InterPro" id="IPR037294">
    <property type="entry name" value="ABC_BtuC-like"/>
</dbReference>
<evidence type="ECO:0000256" key="3">
    <source>
        <dbReference type="ARBA" id="ARBA00008034"/>
    </source>
</evidence>
<dbReference type="AlphaFoldDB" id="A0A1F7U1X2"/>
<evidence type="ECO:0000256" key="8">
    <source>
        <dbReference type="ARBA" id="ARBA00022906"/>
    </source>
</evidence>
<feature type="transmembrane region" description="Helical" evidence="14">
    <location>
        <begin position="204"/>
        <end position="223"/>
    </location>
</feature>
<dbReference type="PANTHER" id="PTHR30477:SF23">
    <property type="entry name" value="HIGH-AFFINITY ZINC UPTAKE SYSTEM MEMBRANE PROTEIN ZNUB"/>
    <property type="match status" value="1"/>
</dbReference>
<organism evidence="15 16">
    <name type="scientific">Candidatus Uhrbacteria bacterium RIFCSPHIGHO2_02_FULL_57_19</name>
    <dbReference type="NCBI Taxonomy" id="1802391"/>
    <lineage>
        <taxon>Bacteria</taxon>
        <taxon>Candidatus Uhriibacteriota</taxon>
    </lineage>
</organism>
<keyword evidence="9 14" id="KW-1133">Transmembrane helix</keyword>
<evidence type="ECO:0000256" key="5">
    <source>
        <dbReference type="ARBA" id="ARBA00022475"/>
    </source>
</evidence>
<gene>
    <name evidence="15" type="ORF">A3D72_02745</name>
</gene>
<comment type="subcellular location">
    <subcellularLocation>
        <location evidence="2 13">Cell membrane</location>
        <topology evidence="2 13">Multi-pass membrane protein</topology>
    </subcellularLocation>
</comment>
<dbReference type="Pfam" id="PF00950">
    <property type="entry name" value="ABC-3"/>
    <property type="match status" value="1"/>
</dbReference>
<keyword evidence="8" id="KW-0864">Zinc transport</keyword>
<evidence type="ECO:0000256" key="7">
    <source>
        <dbReference type="ARBA" id="ARBA00022833"/>
    </source>
</evidence>
<evidence type="ECO:0000313" key="16">
    <source>
        <dbReference type="Proteomes" id="UP000176303"/>
    </source>
</evidence>
<feature type="transmembrane region" description="Helical" evidence="14">
    <location>
        <begin position="7"/>
        <end position="27"/>
    </location>
</feature>
<reference evidence="15 16" key="1">
    <citation type="journal article" date="2016" name="Nat. Commun.">
        <title>Thousands of microbial genomes shed light on interconnected biogeochemical processes in an aquifer system.</title>
        <authorList>
            <person name="Anantharaman K."/>
            <person name="Brown C.T."/>
            <person name="Hug L.A."/>
            <person name="Sharon I."/>
            <person name="Castelle C.J."/>
            <person name="Probst A.J."/>
            <person name="Thomas B.C."/>
            <person name="Singh A."/>
            <person name="Wilkins M.J."/>
            <person name="Karaoz U."/>
            <person name="Brodie E.L."/>
            <person name="Williams K.H."/>
            <person name="Hubbard S.S."/>
            <person name="Banfield J.F."/>
        </authorList>
    </citation>
    <scope>NUCLEOTIDE SEQUENCE [LARGE SCALE GENOMIC DNA]</scope>
</reference>
<keyword evidence="4 13" id="KW-0813">Transport</keyword>
<dbReference type="GO" id="GO:0043190">
    <property type="term" value="C:ATP-binding cassette (ABC) transporter complex"/>
    <property type="evidence" value="ECO:0007669"/>
    <property type="project" value="InterPro"/>
</dbReference>
<dbReference type="STRING" id="1802391.A3D72_02745"/>
<keyword evidence="11 14" id="KW-0472">Membrane</keyword>
<evidence type="ECO:0000256" key="1">
    <source>
        <dbReference type="ARBA" id="ARBA00002313"/>
    </source>
</evidence>
<evidence type="ECO:0000313" key="15">
    <source>
        <dbReference type="EMBL" id="OGL72265.1"/>
    </source>
</evidence>
<accession>A0A1F7U1X2</accession>
<dbReference type="GO" id="GO:0006829">
    <property type="term" value="P:zinc ion transport"/>
    <property type="evidence" value="ECO:0007669"/>
    <property type="project" value="UniProtKB-KW"/>
</dbReference>
<evidence type="ECO:0000256" key="13">
    <source>
        <dbReference type="RuleBase" id="RU003943"/>
    </source>
</evidence>
<dbReference type="SUPFAM" id="SSF81345">
    <property type="entry name" value="ABC transporter involved in vitamin B12 uptake, BtuC"/>
    <property type="match status" value="1"/>
</dbReference>
<evidence type="ECO:0000256" key="11">
    <source>
        <dbReference type="ARBA" id="ARBA00023136"/>
    </source>
</evidence>
<feature type="transmembrane region" description="Helical" evidence="14">
    <location>
        <begin position="121"/>
        <end position="143"/>
    </location>
</feature>
<dbReference type="PANTHER" id="PTHR30477">
    <property type="entry name" value="ABC-TRANSPORTER METAL-BINDING PROTEIN"/>
    <property type="match status" value="1"/>
</dbReference>
<sequence length="263" mass="27579">MSDSTTLTLVGLMIALAAGLLGIFVVSRRMSLVADALSHVSLPGVSLALRFGFDPFFGALGVLIFAVLGIEGIQRRRPALRDTLVGVTFTAALAVGILIGTDEGLLESLFGSIEKMDRATALSAILGGLLILGLTAVNFQRFAKITFSSEIAASEGISVKRSNLLFLLLLALSVAIGLKTIGVLLMGALIILPAATARNLSRTLRSMTVVTLMVAAADVLLGFRVAEQFNLLPGPTVVVIGALIFLVSLLARPVEQHFHHAGH</sequence>